<dbReference type="EMBL" id="AFFK01013343">
    <property type="status" value="NOT_ANNOTATED_CDS"/>
    <property type="molecule type" value="Genomic_DNA"/>
</dbReference>
<feature type="compositionally biased region" description="Low complexity" evidence="2">
    <location>
        <begin position="426"/>
        <end position="435"/>
    </location>
</feature>
<organism evidence="5 6">
    <name type="scientific">Strigamia maritima</name>
    <name type="common">European centipede</name>
    <name type="synonym">Geophilus maritimus</name>
    <dbReference type="NCBI Taxonomy" id="126957"/>
    <lineage>
        <taxon>Eukaryota</taxon>
        <taxon>Metazoa</taxon>
        <taxon>Ecdysozoa</taxon>
        <taxon>Arthropoda</taxon>
        <taxon>Myriapoda</taxon>
        <taxon>Chilopoda</taxon>
        <taxon>Pleurostigmophora</taxon>
        <taxon>Geophilomorpha</taxon>
        <taxon>Linotaeniidae</taxon>
        <taxon>Strigamia</taxon>
    </lineage>
</organism>
<keyword evidence="6" id="KW-1185">Reference proteome</keyword>
<dbReference type="EC" id="2.7.7.49" evidence="1"/>
<feature type="region of interest" description="Disordered" evidence="2">
    <location>
        <begin position="257"/>
        <end position="448"/>
    </location>
</feature>
<dbReference type="eggNOG" id="KOG0017">
    <property type="taxonomic scope" value="Eukaryota"/>
</dbReference>
<dbReference type="InterPro" id="IPR012337">
    <property type="entry name" value="RNaseH-like_sf"/>
</dbReference>
<dbReference type="PANTHER" id="PTHR37984">
    <property type="entry name" value="PROTEIN CBG26694"/>
    <property type="match status" value="1"/>
</dbReference>
<feature type="region of interest" description="Disordered" evidence="2">
    <location>
        <begin position="1"/>
        <end position="26"/>
    </location>
</feature>
<keyword evidence="3" id="KW-0812">Transmembrane</keyword>
<evidence type="ECO:0000256" key="2">
    <source>
        <dbReference type="SAM" id="MobiDB-lite"/>
    </source>
</evidence>
<name>T1IH97_STRMM</name>
<dbReference type="HOGENOM" id="CLU_320702_0_0_1"/>
<accession>T1IH97</accession>
<dbReference type="STRING" id="126957.T1IH97"/>
<dbReference type="InterPro" id="IPR036397">
    <property type="entry name" value="RNaseH_sf"/>
</dbReference>
<dbReference type="Gene3D" id="3.30.420.10">
    <property type="entry name" value="Ribonuclease H-like superfamily/Ribonuclease H"/>
    <property type="match status" value="1"/>
</dbReference>
<dbReference type="GO" id="GO:0003676">
    <property type="term" value="F:nucleic acid binding"/>
    <property type="evidence" value="ECO:0007669"/>
    <property type="project" value="InterPro"/>
</dbReference>
<evidence type="ECO:0000313" key="6">
    <source>
        <dbReference type="Proteomes" id="UP000014500"/>
    </source>
</evidence>
<feature type="region of interest" description="Disordered" evidence="2">
    <location>
        <begin position="599"/>
        <end position="628"/>
    </location>
</feature>
<sequence length="905" mass="102972">LNQVADALSRAPLSAEDTPADDHVEEKEVTQYWPNWDGNKSPLSPIEKIGKDNIHLCKCEVKLCSAEICVKFSSNSDTSSENSEEFLEEGEEEIEQDQTLYSALTELLNEIPQRNGFKAVVPRSLIRRVMFACHGHPLSEHAGISKTIHRTKQIYYWPKMSRHIRVYVRSCQHCQQYKPNQTPYVPHNMTYPWETICVDLCGPKANAKGNLKWILIIIDQCTKYVELFPLAVASAKKIVEKINEYYMGRHRGKCRHVSKHAYRDRRYESTDSSSISESSSSERAHRKRCSKKSASKEPRTPKEVLTGTTPATSHPLAQIQFAPRNQIRMEPVVESAPSVSSVEEPKEPMPEEAIDWNGPKNSIQIELMKRPDDSSPDDYTPSVPNYLLPKDWDVNRPNEANAPPPAGYHPSHDKKFVATKKEDSSSKSSYAAAAATPRQQRSYPDTRRTEIEKANKVKQALKERREKCEREIDAGIPHENLNLNPATQIPCQFCGATGWCIGCGPAFDALQCPNCKGTKIRNRSASWNSDIVPLLVKGVKRGEKRIWATCPSCKVMYSSRGEAIHVYPRMLTPRLTPNRLKVIPPQSWLPLEISRADWDTQTDTESEAPSGTSKEASKEKEKKLEVEDTPPTEIIVVIPYEPPQGFFAGRDHPTGGQPLRTGYHRIGGTNHLVYPTRIHSLETSGRKFAESSRIWKILLEQVGTTPDKDIDERWYAKLPTLTSLYMRNCEIRINFTKPTNSRHVGVEFMNMTVVAGPEKPEGQSYGQNLIVSSPLGPSSNRYLYQEWALTRASPPFENNAFSLMRLARLNHDGRGIPFEFHNRLLPTNLYFFFSFLSIVVHLFECLQLLYSCECNNWNRRVSFHRNARNTGVSRYHVVSLICDDHPTDERRYSQDSIFIKPLYDS</sequence>
<feature type="compositionally biased region" description="Basic and acidic residues" evidence="2">
    <location>
        <begin position="615"/>
        <end position="626"/>
    </location>
</feature>
<keyword evidence="3" id="KW-0472">Membrane</keyword>
<reference evidence="6" key="1">
    <citation type="submission" date="2011-05" db="EMBL/GenBank/DDBJ databases">
        <authorList>
            <person name="Richards S.R."/>
            <person name="Qu J."/>
            <person name="Jiang H."/>
            <person name="Jhangiani S.N."/>
            <person name="Agravi P."/>
            <person name="Goodspeed R."/>
            <person name="Gross S."/>
            <person name="Mandapat C."/>
            <person name="Jackson L."/>
            <person name="Mathew T."/>
            <person name="Pu L."/>
            <person name="Thornton R."/>
            <person name="Saada N."/>
            <person name="Wilczek-Boney K.B."/>
            <person name="Lee S."/>
            <person name="Kovar C."/>
            <person name="Wu Y."/>
            <person name="Scherer S.E."/>
            <person name="Worley K.C."/>
            <person name="Muzny D.M."/>
            <person name="Gibbs R."/>
        </authorList>
    </citation>
    <scope>NUCLEOTIDE SEQUENCE</scope>
    <source>
        <strain evidence="6">Brora</strain>
    </source>
</reference>
<dbReference type="FunFam" id="1.10.340.70:FF:000001">
    <property type="entry name" value="Retrovirus-related Pol polyprotein from transposon gypsy-like Protein"/>
    <property type="match status" value="1"/>
</dbReference>
<keyword evidence="3" id="KW-1133">Transmembrane helix</keyword>
<reference evidence="5" key="2">
    <citation type="submission" date="2015-02" db="UniProtKB">
        <authorList>
            <consortium name="EnsemblMetazoa"/>
        </authorList>
    </citation>
    <scope>IDENTIFICATION</scope>
</reference>
<feature type="compositionally biased region" description="Low complexity" evidence="2">
    <location>
        <begin position="330"/>
        <end position="342"/>
    </location>
</feature>
<proteinExistence type="predicted"/>
<evidence type="ECO:0000256" key="1">
    <source>
        <dbReference type="ARBA" id="ARBA00012493"/>
    </source>
</evidence>
<dbReference type="GO" id="GO:0003964">
    <property type="term" value="F:RNA-directed DNA polymerase activity"/>
    <property type="evidence" value="ECO:0007669"/>
    <property type="project" value="UniProtKB-EC"/>
</dbReference>
<dbReference type="InterPro" id="IPR050951">
    <property type="entry name" value="Retrovirus_Pol_polyprotein"/>
</dbReference>
<dbReference type="SUPFAM" id="SSF53098">
    <property type="entry name" value="Ribonuclease H-like"/>
    <property type="match status" value="1"/>
</dbReference>
<dbReference type="AlphaFoldDB" id="T1IH97"/>
<feature type="compositionally biased region" description="Low complexity" evidence="2">
    <location>
        <begin position="270"/>
        <end position="281"/>
    </location>
</feature>
<dbReference type="PANTHER" id="PTHR37984:SF5">
    <property type="entry name" value="PROTEIN NYNRIN-LIKE"/>
    <property type="match status" value="1"/>
</dbReference>
<evidence type="ECO:0000313" key="5">
    <source>
        <dbReference type="EnsemblMetazoa" id="SMAR000207-PA"/>
    </source>
</evidence>
<feature type="domain" description="Integrase zinc-binding" evidence="4">
    <location>
        <begin position="121"/>
        <end position="180"/>
    </location>
</feature>
<dbReference type="Pfam" id="PF17921">
    <property type="entry name" value="Integrase_H2C2"/>
    <property type="match status" value="1"/>
</dbReference>
<dbReference type="EnsemblMetazoa" id="SMAR000207-RA">
    <property type="protein sequence ID" value="SMAR000207-PA"/>
    <property type="gene ID" value="SMAR000207"/>
</dbReference>
<feature type="compositionally biased region" description="Basic and acidic residues" evidence="2">
    <location>
        <begin position="410"/>
        <end position="425"/>
    </location>
</feature>
<evidence type="ECO:0000259" key="4">
    <source>
        <dbReference type="Pfam" id="PF17921"/>
    </source>
</evidence>
<dbReference type="Gene3D" id="1.10.340.70">
    <property type="match status" value="1"/>
</dbReference>
<evidence type="ECO:0000256" key="3">
    <source>
        <dbReference type="SAM" id="Phobius"/>
    </source>
</evidence>
<dbReference type="InterPro" id="IPR041588">
    <property type="entry name" value="Integrase_H2C2"/>
</dbReference>
<feature type="transmembrane region" description="Helical" evidence="3">
    <location>
        <begin position="829"/>
        <end position="850"/>
    </location>
</feature>
<feature type="compositionally biased region" description="Basic residues" evidence="2">
    <location>
        <begin position="284"/>
        <end position="293"/>
    </location>
</feature>
<dbReference type="Proteomes" id="UP000014500">
    <property type="component" value="Unassembled WGS sequence"/>
</dbReference>
<protein>
    <recommendedName>
        <fullName evidence="1">RNA-directed DNA polymerase</fullName>
        <ecNumber evidence="1">2.7.7.49</ecNumber>
    </recommendedName>
</protein>